<sequence>MGTPVVQGCDSADVDATTGVCAHPYWVQQQSFFPELDATSGIAISIAILACWAVAYGFKTMRRAGD</sequence>
<gene>
    <name evidence="2" type="ORF">EZM97_14460</name>
</gene>
<organism evidence="2 3">
    <name type="scientific">Dyella soli</name>
    <dbReference type="NCBI Taxonomy" id="522319"/>
    <lineage>
        <taxon>Bacteria</taxon>
        <taxon>Pseudomonadati</taxon>
        <taxon>Pseudomonadota</taxon>
        <taxon>Gammaproteobacteria</taxon>
        <taxon>Lysobacterales</taxon>
        <taxon>Rhodanobacteraceae</taxon>
        <taxon>Dyella</taxon>
    </lineage>
</organism>
<keyword evidence="1" id="KW-1133">Transmembrane helix</keyword>
<evidence type="ECO:0000256" key="1">
    <source>
        <dbReference type="SAM" id="Phobius"/>
    </source>
</evidence>
<name>A0A4R0YTA5_9GAMM</name>
<protein>
    <submittedName>
        <fullName evidence="2">Uncharacterized protein</fullName>
    </submittedName>
</protein>
<keyword evidence="3" id="KW-1185">Reference proteome</keyword>
<accession>A0A4R0YTA5</accession>
<dbReference type="AlphaFoldDB" id="A0A4R0YTA5"/>
<comment type="caution">
    <text evidence="2">The sequence shown here is derived from an EMBL/GenBank/DDBJ whole genome shotgun (WGS) entry which is preliminary data.</text>
</comment>
<keyword evidence="1" id="KW-0472">Membrane</keyword>
<evidence type="ECO:0000313" key="3">
    <source>
        <dbReference type="Proteomes" id="UP000291822"/>
    </source>
</evidence>
<feature type="transmembrane region" description="Helical" evidence="1">
    <location>
        <begin position="38"/>
        <end position="58"/>
    </location>
</feature>
<proteinExistence type="predicted"/>
<dbReference type="Proteomes" id="UP000291822">
    <property type="component" value="Unassembled WGS sequence"/>
</dbReference>
<keyword evidence="1" id="KW-0812">Transmembrane</keyword>
<evidence type="ECO:0000313" key="2">
    <source>
        <dbReference type="EMBL" id="TCI10118.1"/>
    </source>
</evidence>
<reference evidence="2 3" key="1">
    <citation type="submission" date="2019-02" db="EMBL/GenBank/DDBJ databases">
        <title>Dyella amyloliquefaciens sp. nov., isolated from forest soil.</title>
        <authorList>
            <person name="Gao Z.-H."/>
            <person name="Qiu L.-H."/>
        </authorList>
    </citation>
    <scope>NUCLEOTIDE SEQUENCE [LARGE SCALE GENOMIC DNA]</scope>
    <source>
        <strain evidence="2 3">KACC 12747</strain>
    </source>
</reference>
<dbReference type="EMBL" id="SJTG01000002">
    <property type="protein sequence ID" value="TCI10118.1"/>
    <property type="molecule type" value="Genomic_DNA"/>
</dbReference>